<feature type="chain" id="PRO_5039713922" evidence="2">
    <location>
        <begin position="28"/>
        <end position="713"/>
    </location>
</feature>
<dbReference type="Pfam" id="PF00415">
    <property type="entry name" value="RCC1"/>
    <property type="match status" value="2"/>
</dbReference>
<dbReference type="GO" id="GO:0005737">
    <property type="term" value="C:cytoplasm"/>
    <property type="evidence" value="ECO:0007669"/>
    <property type="project" value="TreeGrafter"/>
</dbReference>
<dbReference type="InterPro" id="IPR051553">
    <property type="entry name" value="Ran_GTPase-activating"/>
</dbReference>
<evidence type="ECO:0000313" key="3">
    <source>
        <dbReference type="EMBL" id="RNB56777.1"/>
    </source>
</evidence>
<sequence>MWNGNHAKAWLCSSLALVLAVSGSVQAQQLSAQTAPAQKQAIGSKTAAEKARQVPMKACGEDEQKAGQKKPAANSLASLDEASASPLSGIRKIATGVIFDEAGYGWRPGISYAIDQAGNAWRWGVQAGQWLDFPQKLAGIENVKEVTWGYALTNAGEVWRLGEQAQPEKIAGLDHIRSIRELIGNEEILALLKDDGTVWTLKQGERQPRRLGSFAKVSALYGSAFSLFLQEESGKLFYLDGKRQELKAELTHVVDVPGAVKQIALDYSDRAMIQTANDEVYLFNAKEKTWTRAPREAEEAVKMAVGGDGLYLFSKKDGTLWGWGHNTLGMLGEQYPDRVELPVRIADLTDIVDVQAGTDHILALQKSGHVFSWGSNMTGQLGRMPRLFTEWTEIGELKDVRQIATGLGQPYFVRKDGTVWGIDEQRQPYQVAGPKNVQTIDSVLNAAVTLDTAGHVQLWTDQFGTCQTLALPGTVKDVVAGEERLLLRLADDGLFAVELRHELVEKNGVYVPANITVGEMEAAQIDPAVAARIAKLYANAYLFFATTKEGEVLYAEQTARQPSFQSVPGVKGVRELAPQYFVRYTADPLSVWALSDAGAVRELQFQLDRHKDEWNIAQVSVAGEAEEGIAFASGRLRITKDGQLYEKDWSPLVKKQIPRPVRLVASTYDYAIEGPGSHYHVIVTEDDKVVVLGYNPFEKSSLQPQLVQTKAKP</sequence>
<dbReference type="PANTHER" id="PTHR45982:SF1">
    <property type="entry name" value="REGULATOR OF CHROMOSOME CONDENSATION"/>
    <property type="match status" value="1"/>
</dbReference>
<evidence type="ECO:0000256" key="2">
    <source>
        <dbReference type="SAM" id="SignalP"/>
    </source>
</evidence>
<keyword evidence="2" id="KW-0732">Signal</keyword>
<dbReference type="InterPro" id="IPR009091">
    <property type="entry name" value="RCC1/BLIP-II"/>
</dbReference>
<proteinExistence type="predicted"/>
<dbReference type="AlphaFoldDB" id="A0A3M8B1C3"/>
<organism evidence="3 4">
    <name type="scientific">Brevibacillus agri</name>
    <dbReference type="NCBI Taxonomy" id="51101"/>
    <lineage>
        <taxon>Bacteria</taxon>
        <taxon>Bacillati</taxon>
        <taxon>Bacillota</taxon>
        <taxon>Bacilli</taxon>
        <taxon>Bacillales</taxon>
        <taxon>Paenibacillaceae</taxon>
        <taxon>Brevibacillus</taxon>
    </lineage>
</organism>
<gene>
    <name evidence="3" type="ORF">EB820_08985</name>
</gene>
<dbReference type="PANTHER" id="PTHR45982">
    <property type="entry name" value="REGULATOR OF CHROMOSOME CONDENSATION"/>
    <property type="match status" value="1"/>
</dbReference>
<dbReference type="SUPFAM" id="SSF50985">
    <property type="entry name" value="RCC1/BLIP-II"/>
    <property type="match status" value="2"/>
</dbReference>
<evidence type="ECO:0000256" key="1">
    <source>
        <dbReference type="SAM" id="MobiDB-lite"/>
    </source>
</evidence>
<dbReference type="PROSITE" id="PS50012">
    <property type="entry name" value="RCC1_3"/>
    <property type="match status" value="2"/>
</dbReference>
<dbReference type="Proteomes" id="UP000276178">
    <property type="component" value="Unassembled WGS sequence"/>
</dbReference>
<feature type="region of interest" description="Disordered" evidence="1">
    <location>
        <begin position="52"/>
        <end position="74"/>
    </location>
</feature>
<accession>A0A3M8B1C3</accession>
<feature type="signal peptide" evidence="2">
    <location>
        <begin position="1"/>
        <end position="27"/>
    </location>
</feature>
<dbReference type="GeneID" id="82811571"/>
<dbReference type="EMBL" id="RHHN01000027">
    <property type="protein sequence ID" value="RNB56777.1"/>
    <property type="molecule type" value="Genomic_DNA"/>
</dbReference>
<dbReference type="InterPro" id="IPR000408">
    <property type="entry name" value="Reg_chr_condens"/>
</dbReference>
<dbReference type="Gene3D" id="2.130.10.30">
    <property type="entry name" value="Regulator of chromosome condensation 1/beta-lactamase-inhibitor protein II"/>
    <property type="match status" value="2"/>
</dbReference>
<name>A0A3M8B1C3_9BACL</name>
<dbReference type="OrthoDB" id="27389at2"/>
<comment type="caution">
    <text evidence="3">The sequence shown here is derived from an EMBL/GenBank/DDBJ whole genome shotgun (WGS) entry which is preliminary data.</text>
</comment>
<protein>
    <submittedName>
        <fullName evidence="3">Regulator</fullName>
    </submittedName>
</protein>
<evidence type="ECO:0000313" key="4">
    <source>
        <dbReference type="Proteomes" id="UP000276178"/>
    </source>
</evidence>
<dbReference type="GO" id="GO:0005085">
    <property type="term" value="F:guanyl-nucleotide exchange factor activity"/>
    <property type="evidence" value="ECO:0007669"/>
    <property type="project" value="TreeGrafter"/>
</dbReference>
<reference evidence="3 4" key="1">
    <citation type="submission" date="2018-10" db="EMBL/GenBank/DDBJ databases">
        <title>Phylogenomics of Brevibacillus.</title>
        <authorList>
            <person name="Dunlap C."/>
        </authorList>
    </citation>
    <scope>NUCLEOTIDE SEQUENCE [LARGE SCALE GENOMIC DNA]</scope>
    <source>
        <strain evidence="3 4">NRRL NRS 1219</strain>
    </source>
</reference>
<dbReference type="RefSeq" id="WP_122952761.1">
    <property type="nucleotide sequence ID" value="NZ_BJOD01000022.1"/>
</dbReference>